<feature type="transmembrane region" description="Helical" evidence="1">
    <location>
        <begin position="239"/>
        <end position="257"/>
    </location>
</feature>
<feature type="transmembrane region" description="Helical" evidence="1">
    <location>
        <begin position="201"/>
        <end position="219"/>
    </location>
</feature>
<evidence type="ECO:0000256" key="1">
    <source>
        <dbReference type="SAM" id="Phobius"/>
    </source>
</evidence>
<dbReference type="Proteomes" id="UP000768462">
    <property type="component" value="Unassembled WGS sequence"/>
</dbReference>
<proteinExistence type="predicted"/>
<reference evidence="2" key="1">
    <citation type="submission" date="2019-04" db="EMBL/GenBank/DDBJ databases">
        <title>Evolution of Biomass-Degrading Anaerobic Consortia Revealed by Metagenomics.</title>
        <authorList>
            <person name="Peng X."/>
        </authorList>
    </citation>
    <scope>NUCLEOTIDE SEQUENCE</scope>
    <source>
        <strain evidence="2">SIG254</strain>
    </source>
</reference>
<evidence type="ECO:0000313" key="3">
    <source>
        <dbReference type="Proteomes" id="UP000768462"/>
    </source>
</evidence>
<feature type="transmembrane region" description="Helical" evidence="1">
    <location>
        <begin position="172"/>
        <end position="194"/>
    </location>
</feature>
<organism evidence="2 3">
    <name type="scientific">Clostridium sulfidigenes</name>
    <dbReference type="NCBI Taxonomy" id="318464"/>
    <lineage>
        <taxon>Bacteria</taxon>
        <taxon>Bacillati</taxon>
        <taxon>Bacillota</taxon>
        <taxon>Clostridia</taxon>
        <taxon>Eubacteriales</taxon>
        <taxon>Clostridiaceae</taxon>
        <taxon>Clostridium</taxon>
    </lineage>
</organism>
<accession>A0A927W9M5</accession>
<feature type="transmembrane region" description="Helical" evidence="1">
    <location>
        <begin position="109"/>
        <end position="131"/>
    </location>
</feature>
<feature type="transmembrane region" description="Helical" evidence="1">
    <location>
        <begin position="15"/>
        <end position="34"/>
    </location>
</feature>
<keyword evidence="1" id="KW-1133">Transmembrane helix</keyword>
<feature type="transmembrane region" description="Helical" evidence="1">
    <location>
        <begin position="69"/>
        <end position="88"/>
    </location>
</feature>
<sequence length="273" mass="31285">MKLFKKRNFISSRELYTILIISILIFILSLYRPLYFIKGQLNSAIANGYQLSNFDILCSFEENGLLDAFSFAFVIIPIFSALMIYVIDTNNSLIRVIRYKDRNKIWNRNILLILVSAFLLSTLLVFGGYLASGLFVKGYNNTWNTELGLPYIIYGMTKIWPKLSSLLVTYKIIPIFWITIFLGLSFIGIFICTAKLFIRNVYVYAGIIAIVFGDIYGIFGIKLMLGVSLSSRNWLYPNSIIIGNVYFIIGIFALYFMGKYINSKKDQGIAKKH</sequence>
<keyword evidence="1" id="KW-0472">Membrane</keyword>
<protein>
    <submittedName>
        <fullName evidence="2">Uncharacterized protein</fullName>
    </submittedName>
</protein>
<evidence type="ECO:0000313" key="2">
    <source>
        <dbReference type="EMBL" id="MBE6059215.1"/>
    </source>
</evidence>
<gene>
    <name evidence="2" type="ORF">E7215_03435</name>
</gene>
<keyword evidence="1" id="KW-0812">Transmembrane</keyword>
<dbReference type="AlphaFoldDB" id="A0A927W9M5"/>
<comment type="caution">
    <text evidence="2">The sequence shown here is derived from an EMBL/GenBank/DDBJ whole genome shotgun (WGS) entry which is preliminary data.</text>
</comment>
<dbReference type="EMBL" id="SVCM01000039">
    <property type="protein sequence ID" value="MBE6059215.1"/>
    <property type="molecule type" value="Genomic_DNA"/>
</dbReference>
<name>A0A927W9M5_9CLOT</name>